<organism evidence="1 2">
    <name type="scientific">Vermiconidia calcicola</name>
    <dbReference type="NCBI Taxonomy" id="1690605"/>
    <lineage>
        <taxon>Eukaryota</taxon>
        <taxon>Fungi</taxon>
        <taxon>Dikarya</taxon>
        <taxon>Ascomycota</taxon>
        <taxon>Pezizomycotina</taxon>
        <taxon>Dothideomycetes</taxon>
        <taxon>Dothideomycetidae</taxon>
        <taxon>Mycosphaerellales</taxon>
        <taxon>Extremaceae</taxon>
        <taxon>Vermiconidia</taxon>
    </lineage>
</organism>
<dbReference type="Proteomes" id="UP001281147">
    <property type="component" value="Unassembled WGS sequence"/>
</dbReference>
<keyword evidence="2" id="KW-1185">Reference proteome</keyword>
<evidence type="ECO:0000313" key="2">
    <source>
        <dbReference type="Proteomes" id="UP001281147"/>
    </source>
</evidence>
<dbReference type="EMBL" id="JAUTXU010000086">
    <property type="protein sequence ID" value="KAK3710191.1"/>
    <property type="molecule type" value="Genomic_DNA"/>
</dbReference>
<gene>
    <name evidence="1" type="ORF">LTR37_010412</name>
</gene>
<evidence type="ECO:0000313" key="1">
    <source>
        <dbReference type="EMBL" id="KAK3710191.1"/>
    </source>
</evidence>
<accession>A0ACC3N4Y2</accession>
<sequence>MTAETTLPDGSTTVLTYPTPWWTVDSEIWWAGNIPTTEGGATKCSTWGGIITGSSSVQYPFSLQASPIPTRQPQWTTAVPSVDAEDPYGAFYTLQDYYQKETLSRDDIATLFPEDPFLLEIYDCSTPPQAAPATAVHTVGALLATSTQHITSAPKPETSKKPTTSRTQSPTTRATAEATTDHSPTTQPLATPSPSPSLSPSDGDDESESNGESDGNDEDNSEGEGEGDGDNDGDNDGGDPSSCNSADVGCFVNTLFGGGSPSSPTHAAGTTFVADGQTLQPGKPIVISGTTFALATTGSGIVVDGETQRMAAAPSATITVNGVQFT</sequence>
<name>A0ACC3N4Y2_9PEZI</name>
<reference evidence="1" key="1">
    <citation type="submission" date="2023-07" db="EMBL/GenBank/DDBJ databases">
        <title>Black Yeasts Isolated from many extreme environments.</title>
        <authorList>
            <person name="Coleine C."/>
            <person name="Stajich J.E."/>
            <person name="Selbmann L."/>
        </authorList>
    </citation>
    <scope>NUCLEOTIDE SEQUENCE</scope>
    <source>
        <strain evidence="1">CCFEE 5714</strain>
    </source>
</reference>
<proteinExistence type="predicted"/>
<comment type="caution">
    <text evidence="1">The sequence shown here is derived from an EMBL/GenBank/DDBJ whole genome shotgun (WGS) entry which is preliminary data.</text>
</comment>
<protein>
    <submittedName>
        <fullName evidence="1">Uncharacterized protein</fullName>
    </submittedName>
</protein>